<accession>A0A1C3CV95</accession>
<keyword evidence="3" id="KW-1185">Reference proteome</keyword>
<dbReference type="RefSeq" id="WP_068887974.1">
    <property type="nucleotide sequence ID" value="NZ_CBCRUU010000012.1"/>
</dbReference>
<sequence>MQKIILSTLLLSLAITGCQKQQAEDTKTQFEKSDAVIGKYLDQLDDPNTAQDTRIQILCKDYPQEYKTNYMPALLKLSPADYTEEKLLKDLEIALNYYKDNFKIECPN</sequence>
<protein>
    <submittedName>
        <fullName evidence="2">Uncharacterized protein</fullName>
    </submittedName>
</protein>
<dbReference type="PROSITE" id="PS51257">
    <property type="entry name" value="PROKAR_LIPOPROTEIN"/>
    <property type="match status" value="1"/>
</dbReference>
<feature type="signal peptide" evidence="1">
    <location>
        <begin position="1"/>
        <end position="23"/>
    </location>
</feature>
<proteinExistence type="predicted"/>
<name>A0A1C3CV95_9GAMM</name>
<dbReference type="Proteomes" id="UP000186553">
    <property type="component" value="Unassembled WGS sequence"/>
</dbReference>
<evidence type="ECO:0000313" key="3">
    <source>
        <dbReference type="Proteomes" id="UP000186553"/>
    </source>
</evidence>
<keyword evidence="1" id="KW-0732">Signal</keyword>
<dbReference type="EMBL" id="MBDL01000010">
    <property type="protein sequence ID" value="ODA12637.1"/>
    <property type="molecule type" value="Genomic_DNA"/>
</dbReference>
<evidence type="ECO:0000313" key="2">
    <source>
        <dbReference type="EMBL" id="ODA12637.1"/>
    </source>
</evidence>
<dbReference type="AlphaFoldDB" id="A0A1C3CV95"/>
<feature type="chain" id="PRO_5008671661" evidence="1">
    <location>
        <begin position="24"/>
        <end position="108"/>
    </location>
</feature>
<comment type="caution">
    <text evidence="2">The sequence shown here is derived from an EMBL/GenBank/DDBJ whole genome shotgun (WGS) entry which is preliminary data.</text>
</comment>
<organism evidence="2 3">
    <name type="scientific">Acinetobacter celticus</name>
    <dbReference type="NCBI Taxonomy" id="1891224"/>
    <lineage>
        <taxon>Bacteria</taxon>
        <taxon>Pseudomonadati</taxon>
        <taxon>Pseudomonadota</taxon>
        <taxon>Gammaproteobacteria</taxon>
        <taxon>Moraxellales</taxon>
        <taxon>Moraxellaceae</taxon>
        <taxon>Acinetobacter</taxon>
    </lineage>
</organism>
<reference evidence="2 3" key="1">
    <citation type="submission" date="2016-07" db="EMBL/GenBank/DDBJ databases">
        <title>Acinetobacter sp. ANC 4603.</title>
        <authorList>
            <person name="Radolfova-Krizova L."/>
            <person name="Nemec A."/>
        </authorList>
    </citation>
    <scope>NUCLEOTIDE SEQUENCE [LARGE SCALE GENOMIC DNA]</scope>
    <source>
        <strain evidence="2 3">ANC 4603</strain>
    </source>
</reference>
<dbReference type="OrthoDB" id="6713526at2"/>
<gene>
    <name evidence="2" type="ORF">BBP83_08715</name>
</gene>
<evidence type="ECO:0000256" key="1">
    <source>
        <dbReference type="SAM" id="SignalP"/>
    </source>
</evidence>